<evidence type="ECO:0000256" key="2">
    <source>
        <dbReference type="ARBA" id="ARBA00022475"/>
    </source>
</evidence>
<proteinExistence type="predicted"/>
<feature type="transmembrane region" description="Helical" evidence="9">
    <location>
        <begin position="98"/>
        <end position="123"/>
    </location>
</feature>
<gene>
    <name evidence="11" type="ORF">MSPICULIGERA_LOCUS18380</name>
</gene>
<dbReference type="GO" id="GO:0004930">
    <property type="term" value="F:G protein-coupled receptor activity"/>
    <property type="evidence" value="ECO:0007669"/>
    <property type="project" value="UniProtKB-KW"/>
</dbReference>
<reference evidence="11" key="1">
    <citation type="submission" date="2023-06" db="EMBL/GenBank/DDBJ databases">
        <authorList>
            <person name="Delattre M."/>
        </authorList>
    </citation>
    <scope>NUCLEOTIDE SEQUENCE</scope>
    <source>
        <strain evidence="11">AF72</strain>
    </source>
</reference>
<keyword evidence="6 9" id="KW-0472">Membrane</keyword>
<feature type="transmembrane region" description="Helical" evidence="9">
    <location>
        <begin position="246"/>
        <end position="267"/>
    </location>
</feature>
<evidence type="ECO:0000313" key="11">
    <source>
        <dbReference type="EMBL" id="CAJ0580180.1"/>
    </source>
</evidence>
<evidence type="ECO:0000313" key="12">
    <source>
        <dbReference type="Proteomes" id="UP001177023"/>
    </source>
</evidence>
<evidence type="ECO:0000256" key="3">
    <source>
        <dbReference type="ARBA" id="ARBA00022692"/>
    </source>
</evidence>
<evidence type="ECO:0000256" key="7">
    <source>
        <dbReference type="ARBA" id="ARBA00023170"/>
    </source>
</evidence>
<dbReference type="PANTHER" id="PTHR37441:SF7">
    <property type="entry name" value="G-PROTEIN COUPLED RECEPTORS FAMILY 1 PROFILE DOMAIN-CONTAINING PROTEIN"/>
    <property type="match status" value="1"/>
</dbReference>
<sequence length="323" mass="36479">MGCSVVIAIIKELALWILHFSVIVSRSVGDLFSAVLVAAVSLMANRNSASFAVLALFLYVATFGFVQLSLSHILVIVLRQISLLRPYGFESAFSLRRLVACLVVLWLLAIFYAAAFAPLTTVILDPRKAAGVCSYFSCQRPLIIIAIVLLAFLMMTVLLFYVTVAYKLYAASIQERLHNEPNVTKKKLRHFIIFGGHIVLYTLICSLLLAGAIIIQNNIWLFHKVVNSQNCLLVEYLNTMIRLETIAGGAVLLWMVRIAADVALLWVTEYRRLLPWISRNEPKMLPSSQHSRSDSLRWHRTPATFNCPVYTLERPYGKWDFKN</sequence>
<dbReference type="PROSITE" id="PS50262">
    <property type="entry name" value="G_PROTEIN_RECEP_F1_2"/>
    <property type="match status" value="1"/>
</dbReference>
<feature type="transmembrane region" description="Helical" evidence="9">
    <location>
        <begin position="143"/>
        <end position="170"/>
    </location>
</feature>
<feature type="domain" description="G-protein coupled receptors family 1 profile" evidence="10">
    <location>
        <begin position="1"/>
        <end position="203"/>
    </location>
</feature>
<keyword evidence="3 9" id="KW-0812">Transmembrane</keyword>
<keyword evidence="8" id="KW-0807">Transducer</keyword>
<evidence type="ECO:0000256" key="4">
    <source>
        <dbReference type="ARBA" id="ARBA00022989"/>
    </source>
</evidence>
<dbReference type="AlphaFoldDB" id="A0AA36D4Y0"/>
<accession>A0AA36D4Y0</accession>
<feature type="transmembrane region" description="Helical" evidence="9">
    <location>
        <begin position="51"/>
        <end position="78"/>
    </location>
</feature>
<name>A0AA36D4Y0_9BILA</name>
<dbReference type="PANTHER" id="PTHR37441">
    <property type="entry name" value="PROTEIN CBG16518"/>
    <property type="match status" value="1"/>
</dbReference>
<evidence type="ECO:0000259" key="10">
    <source>
        <dbReference type="PROSITE" id="PS50262"/>
    </source>
</evidence>
<feature type="transmembrane region" description="Helical" evidence="9">
    <location>
        <begin position="191"/>
        <end position="215"/>
    </location>
</feature>
<keyword evidence="5" id="KW-0297">G-protein coupled receptor</keyword>
<comment type="caution">
    <text evidence="11">The sequence shown here is derived from an EMBL/GenBank/DDBJ whole genome shotgun (WGS) entry which is preliminary data.</text>
</comment>
<evidence type="ECO:0000256" key="6">
    <source>
        <dbReference type="ARBA" id="ARBA00023136"/>
    </source>
</evidence>
<dbReference type="Proteomes" id="UP001177023">
    <property type="component" value="Unassembled WGS sequence"/>
</dbReference>
<evidence type="ECO:0000256" key="9">
    <source>
        <dbReference type="SAM" id="Phobius"/>
    </source>
</evidence>
<evidence type="ECO:0000256" key="5">
    <source>
        <dbReference type="ARBA" id="ARBA00023040"/>
    </source>
</evidence>
<keyword evidence="7" id="KW-0675">Receptor</keyword>
<feature type="transmembrane region" description="Helical" evidence="9">
    <location>
        <begin position="13"/>
        <end position="39"/>
    </location>
</feature>
<dbReference type="EMBL" id="CATQJA010002659">
    <property type="protein sequence ID" value="CAJ0580180.1"/>
    <property type="molecule type" value="Genomic_DNA"/>
</dbReference>
<dbReference type="GO" id="GO:0005886">
    <property type="term" value="C:plasma membrane"/>
    <property type="evidence" value="ECO:0007669"/>
    <property type="project" value="UniProtKB-SubCell"/>
</dbReference>
<comment type="subcellular location">
    <subcellularLocation>
        <location evidence="1">Cell membrane</location>
        <topology evidence="1">Multi-pass membrane protein</topology>
    </subcellularLocation>
</comment>
<feature type="non-terminal residue" evidence="11">
    <location>
        <position position="1"/>
    </location>
</feature>
<dbReference type="InterPro" id="IPR040435">
    <property type="entry name" value="Put_GPCR_Chromadorea"/>
</dbReference>
<evidence type="ECO:0000256" key="1">
    <source>
        <dbReference type="ARBA" id="ARBA00004651"/>
    </source>
</evidence>
<organism evidence="11 12">
    <name type="scientific">Mesorhabditis spiculigera</name>
    <dbReference type="NCBI Taxonomy" id="96644"/>
    <lineage>
        <taxon>Eukaryota</taxon>
        <taxon>Metazoa</taxon>
        <taxon>Ecdysozoa</taxon>
        <taxon>Nematoda</taxon>
        <taxon>Chromadorea</taxon>
        <taxon>Rhabditida</taxon>
        <taxon>Rhabditina</taxon>
        <taxon>Rhabditomorpha</taxon>
        <taxon>Rhabditoidea</taxon>
        <taxon>Rhabditidae</taxon>
        <taxon>Mesorhabditinae</taxon>
        <taxon>Mesorhabditis</taxon>
    </lineage>
</organism>
<dbReference type="InterPro" id="IPR017452">
    <property type="entry name" value="GPCR_Rhodpsn_7TM"/>
</dbReference>
<keyword evidence="2" id="KW-1003">Cell membrane</keyword>
<keyword evidence="12" id="KW-1185">Reference proteome</keyword>
<keyword evidence="4 9" id="KW-1133">Transmembrane helix</keyword>
<evidence type="ECO:0000256" key="8">
    <source>
        <dbReference type="ARBA" id="ARBA00023224"/>
    </source>
</evidence>
<protein>
    <recommendedName>
        <fullName evidence="10">G-protein coupled receptors family 1 profile domain-containing protein</fullName>
    </recommendedName>
</protein>